<evidence type="ECO:0000313" key="3">
    <source>
        <dbReference type="Proteomes" id="UP001295794"/>
    </source>
</evidence>
<dbReference type="EMBL" id="CAVNYO010000061">
    <property type="protein sequence ID" value="CAK5264569.1"/>
    <property type="molecule type" value="Genomic_DNA"/>
</dbReference>
<dbReference type="AlphaFoldDB" id="A0AAD2GUZ3"/>
<dbReference type="GO" id="GO:0016020">
    <property type="term" value="C:membrane"/>
    <property type="evidence" value="ECO:0007669"/>
    <property type="project" value="TreeGrafter"/>
</dbReference>
<dbReference type="GO" id="GO:0046512">
    <property type="term" value="P:sphingosine biosynthetic process"/>
    <property type="evidence" value="ECO:0007669"/>
    <property type="project" value="TreeGrafter"/>
</dbReference>
<comment type="caution">
    <text evidence="2">The sequence shown here is derived from an EMBL/GenBank/DDBJ whole genome shotgun (WGS) entry which is preliminary data.</text>
</comment>
<proteinExistence type="predicted"/>
<dbReference type="InterPro" id="IPR017438">
    <property type="entry name" value="ATP-NAD_kinase_N"/>
</dbReference>
<dbReference type="Gene3D" id="3.40.50.10330">
    <property type="entry name" value="Probable inorganic polyphosphate/atp-NAD kinase, domain 1"/>
    <property type="match status" value="1"/>
</dbReference>
<dbReference type="SUPFAM" id="SSF111331">
    <property type="entry name" value="NAD kinase/diacylglycerol kinase-like"/>
    <property type="match status" value="1"/>
</dbReference>
<dbReference type="GO" id="GO:0005737">
    <property type="term" value="C:cytoplasm"/>
    <property type="evidence" value="ECO:0007669"/>
    <property type="project" value="TreeGrafter"/>
</dbReference>
<dbReference type="Gene3D" id="2.60.200.40">
    <property type="match status" value="1"/>
</dbReference>
<dbReference type="Pfam" id="PF00781">
    <property type="entry name" value="DAGK_cat"/>
    <property type="match status" value="1"/>
</dbReference>
<dbReference type="Proteomes" id="UP001295794">
    <property type="component" value="Unassembled WGS sequence"/>
</dbReference>
<dbReference type="InterPro" id="IPR001206">
    <property type="entry name" value="Diacylglycerol_kinase_cat_dom"/>
</dbReference>
<evidence type="ECO:0000313" key="2">
    <source>
        <dbReference type="EMBL" id="CAK5264569.1"/>
    </source>
</evidence>
<reference evidence="2" key="1">
    <citation type="submission" date="2023-11" db="EMBL/GenBank/DDBJ databases">
        <authorList>
            <person name="De Vega J J."/>
            <person name="De Vega J J."/>
        </authorList>
    </citation>
    <scope>NUCLEOTIDE SEQUENCE</scope>
</reference>
<dbReference type="GO" id="GO:0001727">
    <property type="term" value="F:lipid kinase activity"/>
    <property type="evidence" value="ECO:0007669"/>
    <property type="project" value="TreeGrafter"/>
</dbReference>
<protein>
    <recommendedName>
        <fullName evidence="1">DAGKc domain-containing protein</fullName>
    </recommendedName>
</protein>
<dbReference type="PROSITE" id="PS50146">
    <property type="entry name" value="DAGK"/>
    <property type="match status" value="1"/>
</dbReference>
<feature type="domain" description="DAGKc" evidence="1">
    <location>
        <begin position="34"/>
        <end position="174"/>
    </location>
</feature>
<dbReference type="GO" id="GO:0005524">
    <property type="term" value="F:ATP binding"/>
    <property type="evidence" value="ECO:0007669"/>
    <property type="project" value="UniProtKB-KW"/>
</dbReference>
<accession>A0AAD2GUZ3</accession>
<dbReference type="PANTHER" id="PTHR12358">
    <property type="entry name" value="SPHINGOSINE KINASE"/>
    <property type="match status" value="1"/>
</dbReference>
<dbReference type="PANTHER" id="PTHR12358:SF31">
    <property type="entry name" value="ACYLGLYCEROL KINASE, MITOCHONDRIAL"/>
    <property type="match status" value="1"/>
</dbReference>
<dbReference type="InterPro" id="IPR016064">
    <property type="entry name" value="NAD/diacylglycerol_kinase_sf"/>
</dbReference>
<organism evidence="2 3">
    <name type="scientific">Mycena citricolor</name>
    <dbReference type="NCBI Taxonomy" id="2018698"/>
    <lineage>
        <taxon>Eukaryota</taxon>
        <taxon>Fungi</taxon>
        <taxon>Dikarya</taxon>
        <taxon>Basidiomycota</taxon>
        <taxon>Agaricomycotina</taxon>
        <taxon>Agaricomycetes</taxon>
        <taxon>Agaricomycetidae</taxon>
        <taxon>Agaricales</taxon>
        <taxon>Marasmiineae</taxon>
        <taxon>Mycenaceae</taxon>
        <taxon>Mycena</taxon>
    </lineage>
</organism>
<dbReference type="SMART" id="SM00046">
    <property type="entry name" value="DAGKc"/>
    <property type="match status" value="1"/>
</dbReference>
<keyword evidence="3" id="KW-1185">Reference proteome</keyword>
<dbReference type="InterPro" id="IPR050187">
    <property type="entry name" value="Lipid_Phosphate_FormReg"/>
</dbReference>
<evidence type="ECO:0000259" key="1">
    <source>
        <dbReference type="PROSITE" id="PS50146"/>
    </source>
</evidence>
<name>A0AAD2GUZ3_9AGAR</name>
<gene>
    <name evidence="2" type="ORF">MYCIT1_LOCUS4834</name>
</gene>
<sequence>MFLDTLSGAAEDVENDVLDAWMDTLLHLAYHGIKRGRRIKVLVNPHSGTKKGAALFKRVIEPVLLAGHCTIDVTYTNGRNHGYEIAQSISLDFDAVAIVSGDGLVHEVLNGFAHHAQPRKAFGIPLVPIPAGTGNGLSLNILGFQDGFDIVASALNAVKGVSMKVDLFSMVQNGKRTISFMSQAIGLIADLDIGTEDLRWMGDARFTYGLLRGLIRFKPCPVKLSYKAAELDKDKMYDSMKRSRQNVGVPAEESEVIEDTALPPLQYSESKDGWTDVESPLLYVYAGKGPYVGRDFMAFPVSLPDDGLIDIVVQPLGHTSRSDILLGLAGAQKGELFWNDKVTYIKAHAYRITPLAPTGALSVDGEIFPFEEFQVETHKGLAHLLSPHGYYAADLAPRRS</sequence>